<reference evidence="2 3" key="1">
    <citation type="submission" date="2016-12" db="EMBL/GenBank/DDBJ databases">
        <authorList>
            <person name="Song W.-J."/>
            <person name="Kurnit D.M."/>
        </authorList>
    </citation>
    <scope>NUCLEOTIDE SEQUENCE [LARGE SCALE GENOMIC DNA]</scope>
    <source>
        <strain evidence="2 3">DSM 19599</strain>
    </source>
</reference>
<feature type="region of interest" description="Disordered" evidence="1">
    <location>
        <begin position="251"/>
        <end position="271"/>
    </location>
</feature>
<gene>
    <name evidence="2" type="ORF">SAMN02745172_01522</name>
</gene>
<dbReference type="AlphaFoldDB" id="A0A1M7ZFK5"/>
<name>A0A1M7ZFK5_9HYPH</name>
<dbReference type="RefSeq" id="WP_175563644.1">
    <property type="nucleotide sequence ID" value="NZ_FRXO01000002.1"/>
</dbReference>
<dbReference type="STRING" id="1123029.SAMN02745172_01522"/>
<dbReference type="Proteomes" id="UP000186406">
    <property type="component" value="Unassembled WGS sequence"/>
</dbReference>
<evidence type="ECO:0000313" key="3">
    <source>
        <dbReference type="Proteomes" id="UP000186406"/>
    </source>
</evidence>
<proteinExistence type="predicted"/>
<dbReference type="EMBL" id="FRXO01000002">
    <property type="protein sequence ID" value="SHO63654.1"/>
    <property type="molecule type" value="Genomic_DNA"/>
</dbReference>
<organism evidence="2 3">
    <name type="scientific">Pseudoxanthobacter soli DSM 19599</name>
    <dbReference type="NCBI Taxonomy" id="1123029"/>
    <lineage>
        <taxon>Bacteria</taxon>
        <taxon>Pseudomonadati</taxon>
        <taxon>Pseudomonadota</taxon>
        <taxon>Alphaproteobacteria</taxon>
        <taxon>Hyphomicrobiales</taxon>
        <taxon>Segnochrobactraceae</taxon>
        <taxon>Pseudoxanthobacter</taxon>
    </lineage>
</organism>
<protein>
    <recommendedName>
        <fullName evidence="4">DUF1223 domain-containing protein</fullName>
    </recommendedName>
</protein>
<dbReference type="PANTHER" id="PTHR36057:SF1">
    <property type="entry name" value="LIPOPROTEIN LIPID ATTACHMENT SITE-LIKE PROTEIN, PUTATIVE (DUF1223)-RELATED"/>
    <property type="match status" value="1"/>
</dbReference>
<dbReference type="SUPFAM" id="SSF52833">
    <property type="entry name" value="Thioredoxin-like"/>
    <property type="match status" value="1"/>
</dbReference>
<dbReference type="Pfam" id="PF06764">
    <property type="entry name" value="DUF1223"/>
    <property type="match status" value="1"/>
</dbReference>
<keyword evidence="3" id="KW-1185">Reference proteome</keyword>
<dbReference type="InterPro" id="IPR036249">
    <property type="entry name" value="Thioredoxin-like_sf"/>
</dbReference>
<evidence type="ECO:0008006" key="4">
    <source>
        <dbReference type="Google" id="ProtNLM"/>
    </source>
</evidence>
<sequence>MGVGEGAGTKRRARRGSFALISRRLLAKGLLASGILAVAATLQVAPARAGGGNNGNVSEPARAVVELFTSQGCAACPPADHSIGRYADDPSVVALTYPVDYWDYLGWTDTLASRVNSARQFAYANGRGDRSIYTPQLVIDGNGVLVGGDDVALGRRVAQAVSSDVLPVAISIRASDEAVHIHVAAATPGTPVAPATVWLVSMLPSVSVMVHGGENDGRELFYRNVVRGIRAIGMWNGSAIEIDLPVSEIDEKGDLPADMPGTATEGDRPGKASRCAVLLQADVDGKPGRIIGASWTEIDAATRGGDMSTGPVMAR</sequence>
<dbReference type="PANTHER" id="PTHR36057">
    <property type="match status" value="1"/>
</dbReference>
<evidence type="ECO:0000313" key="2">
    <source>
        <dbReference type="EMBL" id="SHO63654.1"/>
    </source>
</evidence>
<dbReference type="InterPro" id="IPR010634">
    <property type="entry name" value="DUF1223"/>
</dbReference>
<accession>A0A1M7ZFK5</accession>
<evidence type="ECO:0000256" key="1">
    <source>
        <dbReference type="SAM" id="MobiDB-lite"/>
    </source>
</evidence>